<comment type="cofactor">
    <cofactor evidence="1">
        <name>a divalent metal cation</name>
        <dbReference type="ChEBI" id="CHEBI:60240"/>
    </cofactor>
</comment>
<dbReference type="PANTHER" id="PTHR22930">
    <property type="match status" value="1"/>
</dbReference>
<evidence type="ECO:0000259" key="8">
    <source>
        <dbReference type="Pfam" id="PF13359"/>
    </source>
</evidence>
<dbReference type="GO" id="GO:0016787">
    <property type="term" value="F:hydrolase activity"/>
    <property type="evidence" value="ECO:0007669"/>
    <property type="project" value="UniProtKB-KW"/>
</dbReference>
<reference evidence="9" key="1">
    <citation type="journal article" date="2023" name="Insect Mol. Biol.">
        <title>Genome sequencing provides insights into the evolution of gene families encoding plant cell wall-degrading enzymes in longhorned beetles.</title>
        <authorList>
            <person name="Shin N.R."/>
            <person name="Okamura Y."/>
            <person name="Kirsch R."/>
            <person name="Pauchet Y."/>
        </authorList>
    </citation>
    <scope>NUCLEOTIDE SEQUENCE</scope>
    <source>
        <strain evidence="9">AMC_N1</strain>
    </source>
</reference>
<keyword evidence="7" id="KW-0539">Nucleus</keyword>
<dbReference type="GO" id="GO:0005634">
    <property type="term" value="C:nucleus"/>
    <property type="evidence" value="ECO:0007669"/>
    <property type="project" value="UniProtKB-SubCell"/>
</dbReference>
<gene>
    <name evidence="9" type="ORF">NQ318_005642</name>
</gene>
<comment type="subcellular location">
    <subcellularLocation>
        <location evidence="2">Nucleus</location>
    </subcellularLocation>
</comment>
<accession>A0AAV8XX61</accession>
<evidence type="ECO:0000256" key="2">
    <source>
        <dbReference type="ARBA" id="ARBA00004123"/>
    </source>
</evidence>
<protein>
    <recommendedName>
        <fullName evidence="8">DDE Tnp4 domain-containing protein</fullName>
    </recommendedName>
</protein>
<sequence>MDRDLLILGQDNDILLDLVVLDLVFNGIPRQIYIRNDHFNSMPDLLFFQHFRLKKETVLQFLPRIEERVEYIHNLNNSISPINQLLITLRFYATGCHQLSLAHFGGMHKSTVSRIIKKVTEAICHLSEEYIKNASFRCRYLDGVIAVIDCTHVKIQSPGDIDAEIFRNRKGYFSLNVQAAVDSSYKFLNLVARWPGSTHDATIFNNSKYHLIKMCNWMNSGYALKSYLLTPLLETNTEEERRYNESHIRTRRIHSCMEKEISYFSVLDVERNYKRQLILCSNSYITYIEKCRRGYSTR</sequence>
<evidence type="ECO:0000256" key="4">
    <source>
        <dbReference type="ARBA" id="ARBA00022722"/>
    </source>
</evidence>
<dbReference type="AlphaFoldDB" id="A0AAV8XX61"/>
<organism evidence="9 10">
    <name type="scientific">Aromia moschata</name>
    <dbReference type="NCBI Taxonomy" id="1265417"/>
    <lineage>
        <taxon>Eukaryota</taxon>
        <taxon>Metazoa</taxon>
        <taxon>Ecdysozoa</taxon>
        <taxon>Arthropoda</taxon>
        <taxon>Hexapoda</taxon>
        <taxon>Insecta</taxon>
        <taxon>Pterygota</taxon>
        <taxon>Neoptera</taxon>
        <taxon>Endopterygota</taxon>
        <taxon>Coleoptera</taxon>
        <taxon>Polyphaga</taxon>
        <taxon>Cucujiformia</taxon>
        <taxon>Chrysomeloidea</taxon>
        <taxon>Cerambycidae</taxon>
        <taxon>Cerambycinae</taxon>
        <taxon>Callichromatini</taxon>
        <taxon>Aromia</taxon>
    </lineage>
</organism>
<evidence type="ECO:0000256" key="3">
    <source>
        <dbReference type="ARBA" id="ARBA00006958"/>
    </source>
</evidence>
<evidence type="ECO:0000256" key="7">
    <source>
        <dbReference type="ARBA" id="ARBA00023242"/>
    </source>
</evidence>
<dbReference type="PANTHER" id="PTHR22930:SF85">
    <property type="entry name" value="GH03217P-RELATED"/>
    <property type="match status" value="1"/>
</dbReference>
<dbReference type="Pfam" id="PF13359">
    <property type="entry name" value="DDE_Tnp_4"/>
    <property type="match status" value="1"/>
</dbReference>
<dbReference type="InterPro" id="IPR027806">
    <property type="entry name" value="HARBI1_dom"/>
</dbReference>
<keyword evidence="4" id="KW-0540">Nuclease</keyword>
<proteinExistence type="inferred from homology"/>
<dbReference type="GO" id="GO:0046872">
    <property type="term" value="F:metal ion binding"/>
    <property type="evidence" value="ECO:0007669"/>
    <property type="project" value="UniProtKB-KW"/>
</dbReference>
<evidence type="ECO:0000256" key="6">
    <source>
        <dbReference type="ARBA" id="ARBA00022801"/>
    </source>
</evidence>
<keyword evidence="10" id="KW-1185">Reference proteome</keyword>
<evidence type="ECO:0000313" key="10">
    <source>
        <dbReference type="Proteomes" id="UP001162162"/>
    </source>
</evidence>
<feature type="domain" description="DDE Tnp4" evidence="8">
    <location>
        <begin position="148"/>
        <end position="269"/>
    </location>
</feature>
<comment type="similarity">
    <text evidence="3">Belongs to the HARBI1 family.</text>
</comment>
<keyword evidence="6" id="KW-0378">Hydrolase</keyword>
<dbReference type="EMBL" id="JAPWTK010000282">
    <property type="protein sequence ID" value="KAJ8943640.1"/>
    <property type="molecule type" value="Genomic_DNA"/>
</dbReference>
<dbReference type="Proteomes" id="UP001162162">
    <property type="component" value="Unassembled WGS sequence"/>
</dbReference>
<dbReference type="GO" id="GO:0004518">
    <property type="term" value="F:nuclease activity"/>
    <property type="evidence" value="ECO:0007669"/>
    <property type="project" value="UniProtKB-KW"/>
</dbReference>
<comment type="caution">
    <text evidence="9">The sequence shown here is derived from an EMBL/GenBank/DDBJ whole genome shotgun (WGS) entry which is preliminary data.</text>
</comment>
<name>A0AAV8XX61_9CUCU</name>
<evidence type="ECO:0000313" key="9">
    <source>
        <dbReference type="EMBL" id="KAJ8943640.1"/>
    </source>
</evidence>
<evidence type="ECO:0000256" key="1">
    <source>
        <dbReference type="ARBA" id="ARBA00001968"/>
    </source>
</evidence>
<evidence type="ECO:0000256" key="5">
    <source>
        <dbReference type="ARBA" id="ARBA00022723"/>
    </source>
</evidence>
<keyword evidence="5" id="KW-0479">Metal-binding</keyword>
<dbReference type="InterPro" id="IPR045249">
    <property type="entry name" value="HARBI1-like"/>
</dbReference>